<accession>A0ABW1KIJ3</accession>
<dbReference type="InterPro" id="IPR055699">
    <property type="entry name" value="DUF7275"/>
</dbReference>
<dbReference type="Proteomes" id="UP001596203">
    <property type="component" value="Unassembled WGS sequence"/>
</dbReference>
<reference evidence="3" key="1">
    <citation type="journal article" date="2019" name="Int. J. Syst. Evol. Microbiol.">
        <title>The Global Catalogue of Microorganisms (GCM) 10K type strain sequencing project: providing services to taxonomists for standard genome sequencing and annotation.</title>
        <authorList>
            <consortium name="The Broad Institute Genomics Platform"/>
            <consortium name="The Broad Institute Genome Sequencing Center for Infectious Disease"/>
            <person name="Wu L."/>
            <person name="Ma J."/>
        </authorList>
    </citation>
    <scope>NUCLEOTIDE SEQUENCE [LARGE SCALE GENOMIC DNA]</scope>
    <source>
        <strain evidence="3">ZS-35-S2</strain>
    </source>
</reference>
<evidence type="ECO:0000259" key="1">
    <source>
        <dbReference type="Pfam" id="PF23940"/>
    </source>
</evidence>
<name>A0ABW1KIJ3_9ACTN</name>
<dbReference type="EMBL" id="JBHSPR010000044">
    <property type="protein sequence ID" value="MFC6021531.1"/>
    <property type="molecule type" value="Genomic_DNA"/>
</dbReference>
<protein>
    <recommendedName>
        <fullName evidence="1">DUF7275 domain-containing protein</fullName>
    </recommendedName>
</protein>
<keyword evidence="3" id="KW-1185">Reference proteome</keyword>
<comment type="caution">
    <text evidence="2">The sequence shown here is derived from an EMBL/GenBank/DDBJ whole genome shotgun (WGS) entry which is preliminary data.</text>
</comment>
<dbReference type="RefSeq" id="WP_377429816.1">
    <property type="nucleotide sequence ID" value="NZ_JBHSPR010000044.1"/>
</dbReference>
<evidence type="ECO:0000313" key="2">
    <source>
        <dbReference type="EMBL" id="MFC6021531.1"/>
    </source>
</evidence>
<organism evidence="2 3">
    <name type="scientific">Plantactinospora solaniradicis</name>
    <dbReference type="NCBI Taxonomy" id="1723736"/>
    <lineage>
        <taxon>Bacteria</taxon>
        <taxon>Bacillati</taxon>
        <taxon>Actinomycetota</taxon>
        <taxon>Actinomycetes</taxon>
        <taxon>Micromonosporales</taxon>
        <taxon>Micromonosporaceae</taxon>
        <taxon>Plantactinospora</taxon>
    </lineage>
</organism>
<evidence type="ECO:0000313" key="3">
    <source>
        <dbReference type="Proteomes" id="UP001596203"/>
    </source>
</evidence>
<dbReference type="Pfam" id="PF23940">
    <property type="entry name" value="DUF7275"/>
    <property type="match status" value="1"/>
</dbReference>
<feature type="domain" description="DUF7275" evidence="1">
    <location>
        <begin position="60"/>
        <end position="239"/>
    </location>
</feature>
<sequence>MRVIIGSTAIYNQWPDFPREPKDVDLFSDNPEDSGDVYWHPRLSEWWGGSATEFATLDELYTIKVSHSAWELPNGSWGKHISDAMWLKTKGAELIPELHKLLYSVWEEKHGKKKVDLTQESMDFFADAVRRRYDHDSIHVSVAYGERPLYESVLKDGASVQMDMRKVWELPYETQLQLFREEVYATALERILVPKEYKHSPGAAYAWALRRTITSLTKGRSSLFLIENYDQLYRPDTDYVSRHLSRKHHLIPLEETRG</sequence>
<proteinExistence type="predicted"/>
<gene>
    <name evidence="2" type="ORF">ACFP2T_35855</name>
</gene>